<sequence length="62" mass="7305">MFKQLRALTIKIYCERCGFTFYRGDELTNPQDIIRRYGGRCPRCYKPLKLDPSKVAIKTSED</sequence>
<dbReference type="Proteomes" id="UP000268446">
    <property type="component" value="Unassembled WGS sequence"/>
</dbReference>
<reference evidence="1 2" key="1">
    <citation type="submission" date="2018-06" db="EMBL/GenBank/DDBJ databases">
        <title>Extensive metabolic versatility and redundancy in microbially diverse, dynamic hydrothermal sediments.</title>
        <authorList>
            <person name="Dombrowski N."/>
            <person name="Teske A."/>
            <person name="Baker B.J."/>
        </authorList>
    </citation>
    <scope>NUCLEOTIDE SEQUENCE [LARGE SCALE GENOMIC DNA]</scope>
    <source>
        <strain evidence="1">B29_G17</strain>
    </source>
</reference>
<name>A0A497EZ82_9CREN</name>
<evidence type="ECO:0000313" key="1">
    <source>
        <dbReference type="EMBL" id="RLE51958.1"/>
    </source>
</evidence>
<organism evidence="1 2">
    <name type="scientific">Thermoproteota archaeon</name>
    <dbReference type="NCBI Taxonomy" id="2056631"/>
    <lineage>
        <taxon>Archaea</taxon>
        <taxon>Thermoproteota</taxon>
    </lineage>
</organism>
<dbReference type="EMBL" id="QMQZ01000021">
    <property type="protein sequence ID" value="RLE51958.1"/>
    <property type="molecule type" value="Genomic_DNA"/>
</dbReference>
<gene>
    <name evidence="1" type="ORF">DRJ20_01105</name>
</gene>
<evidence type="ECO:0000313" key="2">
    <source>
        <dbReference type="Proteomes" id="UP000268446"/>
    </source>
</evidence>
<protein>
    <submittedName>
        <fullName evidence="1">Uncharacterized protein</fullName>
    </submittedName>
</protein>
<comment type="caution">
    <text evidence="1">The sequence shown here is derived from an EMBL/GenBank/DDBJ whole genome shotgun (WGS) entry which is preliminary data.</text>
</comment>
<proteinExistence type="predicted"/>
<accession>A0A497EZ82</accession>
<dbReference type="AlphaFoldDB" id="A0A497EZ82"/>